<protein>
    <submittedName>
        <fullName evidence="10">CLUMA_CG019621, isoform A</fullName>
    </submittedName>
</protein>
<evidence type="ECO:0000256" key="3">
    <source>
        <dbReference type="ARBA" id="ARBA00022771"/>
    </source>
</evidence>
<feature type="domain" description="C2H2-type" evidence="8">
    <location>
        <begin position="854"/>
        <end position="882"/>
    </location>
</feature>
<dbReference type="Gene3D" id="3.30.160.60">
    <property type="entry name" value="Classic Zinc Finger"/>
    <property type="match status" value="4"/>
</dbReference>
<name>A0A1J1J3C3_9DIPT</name>
<dbReference type="InterPro" id="IPR036691">
    <property type="entry name" value="Endo/exonu/phosph_ase_sf"/>
</dbReference>
<dbReference type="InterPro" id="IPR050329">
    <property type="entry name" value="GLI_C2H2-zinc-finger"/>
</dbReference>
<dbReference type="AlphaFoldDB" id="A0A1J1J3C3"/>
<dbReference type="InterPro" id="IPR013087">
    <property type="entry name" value="Znf_C2H2_type"/>
</dbReference>
<feature type="binding site" evidence="6">
    <location>
        <position position="84"/>
    </location>
    <ligand>
        <name>Zn(2+)</name>
        <dbReference type="ChEBI" id="CHEBI:29105"/>
    </ligand>
</feature>
<dbReference type="Gene3D" id="3.40.1800.20">
    <property type="match status" value="1"/>
</dbReference>
<keyword evidence="1 6" id="KW-0479">Metal-binding</keyword>
<dbReference type="Pfam" id="PF00096">
    <property type="entry name" value="zf-C2H2"/>
    <property type="match status" value="2"/>
</dbReference>
<reference evidence="10 11" key="1">
    <citation type="submission" date="2015-04" db="EMBL/GenBank/DDBJ databases">
        <authorList>
            <person name="Syromyatnikov M.Y."/>
            <person name="Popov V.N."/>
        </authorList>
    </citation>
    <scope>NUCLEOTIDE SEQUENCE [LARGE SCALE GENOMIC DNA]</scope>
</reference>
<evidence type="ECO:0000259" key="9">
    <source>
        <dbReference type="PROSITE" id="PS51915"/>
    </source>
</evidence>
<dbReference type="Pfam" id="PF07776">
    <property type="entry name" value="zf-AD"/>
    <property type="match status" value="1"/>
</dbReference>
<keyword evidence="3 5" id="KW-0863">Zinc-finger</keyword>
<evidence type="ECO:0000256" key="1">
    <source>
        <dbReference type="ARBA" id="ARBA00022723"/>
    </source>
</evidence>
<feature type="region of interest" description="Disordered" evidence="7">
    <location>
        <begin position="244"/>
        <end position="263"/>
    </location>
</feature>
<dbReference type="GO" id="GO:0045944">
    <property type="term" value="P:positive regulation of transcription by RNA polymerase II"/>
    <property type="evidence" value="ECO:0007669"/>
    <property type="project" value="UniProtKB-ARBA"/>
</dbReference>
<organism evidence="10 11">
    <name type="scientific">Clunio marinus</name>
    <dbReference type="NCBI Taxonomy" id="568069"/>
    <lineage>
        <taxon>Eukaryota</taxon>
        <taxon>Metazoa</taxon>
        <taxon>Ecdysozoa</taxon>
        <taxon>Arthropoda</taxon>
        <taxon>Hexapoda</taxon>
        <taxon>Insecta</taxon>
        <taxon>Pterygota</taxon>
        <taxon>Neoptera</taxon>
        <taxon>Endopterygota</taxon>
        <taxon>Diptera</taxon>
        <taxon>Nematocera</taxon>
        <taxon>Chironomoidea</taxon>
        <taxon>Chironomidae</taxon>
        <taxon>Clunio</taxon>
    </lineage>
</organism>
<dbReference type="PROSITE" id="PS00028">
    <property type="entry name" value="ZINC_FINGER_C2H2_1"/>
    <property type="match status" value="6"/>
</dbReference>
<evidence type="ECO:0000256" key="2">
    <source>
        <dbReference type="ARBA" id="ARBA00022737"/>
    </source>
</evidence>
<evidence type="ECO:0000256" key="6">
    <source>
        <dbReference type="PROSITE-ProRule" id="PRU01263"/>
    </source>
</evidence>
<feature type="binding site" evidence="6">
    <location>
        <position position="41"/>
    </location>
    <ligand>
        <name>Zn(2+)</name>
        <dbReference type="ChEBI" id="CHEBI:29105"/>
    </ligand>
</feature>
<sequence length="1018" mass="117629">MFPINNISENSFVTTSNVSVNIEDIFSDFTEGNLLKKCRLCFNSVESEYKLTKITKHYKSLISNMLEIQFIPTSRTSDFLCQSCVFNIRNFYRFKIKMREKQLSLKNFLIFNNELTKSNESNSTNDSNSVFIKTEPEEIPSVLSPPTAELFSESLLNDHPFEGEFKTESPSDETTGNGINSASDKRHSIDLSKIFPSNEKYQRIIGVCLENPHYSVNMISNLIGIPRSTVGFVIRKYKKSIASNNDQSNEENNGRGQRGASRFLDPKIVEKDGGIFVAYVASEYPNKVISSEDKLKVMVVMSKAYGEGKDEMKKRKITQVEIQAVSGILIMKEKNVKSAGWNELIFKQQNWPKILGYDIICSPARDINVCPAFMLIVPRTELTWKETISIIQRNNKKTFTTKDWMLTVALEDRSQFKGPQKFIFISNGDINEFMMEKKTVKIKFPPFNPATVRKIHIGGNNPNIYAINLGVKSDTEKAEEEKEKKKRMLEEYEKNFGGPGKNFALILQLNAGKRKSAFDELQMKCGNDSIDILLIQEPAMHKGKVNNIANGDLFYMKKAQNRVMSCIWIKRNSNKFLDPFLLTEFSDELMTAITVKVKLDGGSIKTIVVISFYSPGIPRSTVGFVIRKYKSIASNNDQLRENCEYSASQIYEDLSRDEQYYIAKELKIENFKCDDCDESFCTRNQVKQHSLVHHIKPKPDSSDAMPKHEKVHMLKNEIKSASDNKKMVDPSEIFPGNANHQRIVDVYLKNPFLSERKVEKLVGFSRGTVRRVIRKYKSITSNNEQTDESSQYYACEICGKLLKGKHSYNNHINLIHEKKKFRQCDICDRRFINKTDLKLHMKVHIPKEFRIKNLQCDHCDKSYDTKQNLKRHLIANHLKFKLHSCNLCEKSFHSEKSLKLHHVSHNKRNVQCDYPDCEKMFKSNKYMLRHKKVHMKELQVKCPYEDCNKSYAKKENLDLHIFVNHKKIREKCPVGNGCKFSVGRRDYMRAHLKKHSELSAGELEKYFKQLSTMNLYSK</sequence>
<dbReference type="GO" id="GO:0000978">
    <property type="term" value="F:RNA polymerase II cis-regulatory region sequence-specific DNA binding"/>
    <property type="evidence" value="ECO:0007669"/>
    <property type="project" value="TreeGrafter"/>
</dbReference>
<feature type="binding site" evidence="6">
    <location>
        <position position="81"/>
    </location>
    <ligand>
        <name>Zn(2+)</name>
        <dbReference type="ChEBI" id="CHEBI:29105"/>
    </ligand>
</feature>
<feature type="domain" description="C2H2-type" evidence="8">
    <location>
        <begin position="671"/>
        <end position="699"/>
    </location>
</feature>
<dbReference type="SMART" id="SM00355">
    <property type="entry name" value="ZnF_C2H2"/>
    <property type="match status" value="8"/>
</dbReference>
<dbReference type="STRING" id="568069.A0A1J1J3C3"/>
<dbReference type="GO" id="GO:0008270">
    <property type="term" value="F:zinc ion binding"/>
    <property type="evidence" value="ECO:0007669"/>
    <property type="project" value="UniProtKB-UniRule"/>
</dbReference>
<dbReference type="OrthoDB" id="6077919at2759"/>
<dbReference type="Gene3D" id="3.60.10.10">
    <property type="entry name" value="Endonuclease/exonuclease/phosphatase"/>
    <property type="match status" value="1"/>
</dbReference>
<feature type="domain" description="C2H2-type" evidence="8">
    <location>
        <begin position="910"/>
        <end position="939"/>
    </location>
</feature>
<evidence type="ECO:0000256" key="7">
    <source>
        <dbReference type="SAM" id="MobiDB-lite"/>
    </source>
</evidence>
<feature type="domain" description="C2H2-type" evidence="8">
    <location>
        <begin position="822"/>
        <end position="849"/>
    </location>
</feature>
<dbReference type="PROSITE" id="PS50157">
    <property type="entry name" value="ZINC_FINGER_C2H2_2"/>
    <property type="match status" value="7"/>
</dbReference>
<feature type="binding site" evidence="6">
    <location>
        <position position="38"/>
    </location>
    <ligand>
        <name>Zn(2+)</name>
        <dbReference type="ChEBI" id="CHEBI:29105"/>
    </ligand>
</feature>
<dbReference type="InterPro" id="IPR012934">
    <property type="entry name" value="Znf_AD"/>
</dbReference>
<feature type="domain" description="C2H2-type" evidence="8">
    <location>
        <begin position="793"/>
        <end position="821"/>
    </location>
</feature>
<dbReference type="GO" id="GO:0005634">
    <property type="term" value="C:nucleus"/>
    <property type="evidence" value="ECO:0007669"/>
    <property type="project" value="InterPro"/>
</dbReference>
<evidence type="ECO:0000256" key="5">
    <source>
        <dbReference type="PROSITE-ProRule" id="PRU00042"/>
    </source>
</evidence>
<evidence type="ECO:0000313" key="10">
    <source>
        <dbReference type="EMBL" id="CRL06941.1"/>
    </source>
</evidence>
<dbReference type="PANTHER" id="PTHR19818">
    <property type="entry name" value="ZINC FINGER PROTEIN ZIC AND GLI"/>
    <property type="match status" value="1"/>
</dbReference>
<dbReference type="Proteomes" id="UP000183832">
    <property type="component" value="Unassembled WGS sequence"/>
</dbReference>
<keyword evidence="4 6" id="KW-0862">Zinc</keyword>
<evidence type="ECO:0000259" key="8">
    <source>
        <dbReference type="PROSITE" id="PS50157"/>
    </source>
</evidence>
<evidence type="ECO:0000256" key="4">
    <source>
        <dbReference type="ARBA" id="ARBA00022833"/>
    </source>
</evidence>
<dbReference type="PANTHER" id="PTHR19818:SF139">
    <property type="entry name" value="PAIR-RULE PROTEIN ODD-PAIRED"/>
    <property type="match status" value="1"/>
</dbReference>
<dbReference type="GO" id="GO:0000981">
    <property type="term" value="F:DNA-binding transcription factor activity, RNA polymerase II-specific"/>
    <property type="evidence" value="ECO:0007669"/>
    <property type="project" value="TreeGrafter"/>
</dbReference>
<keyword evidence="2" id="KW-0677">Repeat</keyword>
<keyword evidence="11" id="KW-1185">Reference proteome</keyword>
<accession>A0A1J1J3C3</accession>
<dbReference type="EMBL" id="CVRI01000067">
    <property type="protein sequence ID" value="CRL06941.1"/>
    <property type="molecule type" value="Genomic_DNA"/>
</dbReference>
<evidence type="ECO:0000313" key="11">
    <source>
        <dbReference type="Proteomes" id="UP000183832"/>
    </source>
</evidence>
<gene>
    <name evidence="10" type="ORF">CLUMA_CG019621</name>
</gene>
<feature type="compositionally biased region" description="Polar residues" evidence="7">
    <location>
        <begin position="244"/>
        <end position="255"/>
    </location>
</feature>
<proteinExistence type="predicted"/>
<dbReference type="PROSITE" id="PS51915">
    <property type="entry name" value="ZAD"/>
    <property type="match status" value="1"/>
</dbReference>
<feature type="domain" description="ZAD" evidence="9">
    <location>
        <begin position="36"/>
        <end position="108"/>
    </location>
</feature>
<dbReference type="SUPFAM" id="SSF57667">
    <property type="entry name" value="beta-beta-alpha zinc fingers"/>
    <property type="match status" value="3"/>
</dbReference>
<dbReference type="InterPro" id="IPR036236">
    <property type="entry name" value="Znf_C2H2_sf"/>
</dbReference>
<dbReference type="SMART" id="SM00868">
    <property type="entry name" value="zf-AD"/>
    <property type="match status" value="1"/>
</dbReference>
<feature type="domain" description="C2H2-type" evidence="8">
    <location>
        <begin position="940"/>
        <end position="970"/>
    </location>
</feature>
<feature type="domain" description="C2H2-type" evidence="8">
    <location>
        <begin position="883"/>
        <end position="910"/>
    </location>
</feature>
<dbReference type="SUPFAM" id="SSF57716">
    <property type="entry name" value="Glucocorticoid receptor-like (DNA-binding domain)"/>
    <property type="match status" value="1"/>
</dbReference>